<comment type="caution">
    <text evidence="1">The sequence shown here is derived from an EMBL/GenBank/DDBJ whole genome shotgun (WGS) entry which is preliminary data.</text>
</comment>
<dbReference type="InterPro" id="IPR042044">
    <property type="entry name" value="EXOC6PINT-1/Sec15/Tip20_C_dom2"/>
</dbReference>
<gene>
    <name evidence="1" type="ORF">C6P45_000481</name>
</gene>
<evidence type="ECO:0008006" key="3">
    <source>
        <dbReference type="Google" id="ProtNLM"/>
    </source>
</evidence>
<dbReference type="Gene3D" id="1.10.357.100">
    <property type="entry name" value="Dsl1p vesicle tethering complex, Tip20p subunit, domain C"/>
    <property type="match status" value="1"/>
</dbReference>
<accession>A0A9P6W625</accession>
<dbReference type="InterPro" id="IPR042043">
    <property type="entry name" value="Tip20p_domC"/>
</dbReference>
<evidence type="ECO:0000313" key="1">
    <source>
        <dbReference type="EMBL" id="KAG0665124.1"/>
    </source>
</evidence>
<dbReference type="InterPro" id="IPR042042">
    <property type="entry name" value="Tip20p_domB"/>
</dbReference>
<evidence type="ECO:0000313" key="2">
    <source>
        <dbReference type="Proteomes" id="UP000750334"/>
    </source>
</evidence>
<protein>
    <recommendedName>
        <fullName evidence="3">Protein transport protein TIP20</fullName>
    </recommendedName>
</protein>
<dbReference type="PROSITE" id="PS51386">
    <property type="entry name" value="RINT1_TIP20"/>
    <property type="match status" value="1"/>
</dbReference>
<dbReference type="Gene3D" id="6.10.280.210">
    <property type="entry name" value="Dsl1p vesicle tethering complex, Tip20p subunit, domain A"/>
    <property type="match status" value="1"/>
</dbReference>
<dbReference type="Gene3D" id="1.10.10.2270">
    <property type="entry name" value="Dsl1p vesicle tethering complex, Tip20p subunit, domain E"/>
    <property type="match status" value="1"/>
</dbReference>
<organism evidence="1 2">
    <name type="scientific">Maudiozyma exigua</name>
    <name type="common">Yeast</name>
    <name type="synonym">Kazachstania exigua</name>
    <dbReference type="NCBI Taxonomy" id="34358"/>
    <lineage>
        <taxon>Eukaryota</taxon>
        <taxon>Fungi</taxon>
        <taxon>Dikarya</taxon>
        <taxon>Ascomycota</taxon>
        <taxon>Saccharomycotina</taxon>
        <taxon>Saccharomycetes</taxon>
        <taxon>Saccharomycetales</taxon>
        <taxon>Saccharomycetaceae</taxon>
        <taxon>Maudiozyma</taxon>
    </lineage>
</organism>
<dbReference type="GO" id="GO:0070939">
    <property type="term" value="C:Dsl1/NZR complex"/>
    <property type="evidence" value="ECO:0007669"/>
    <property type="project" value="InterPro"/>
</dbReference>
<dbReference type="InterPro" id="IPR007528">
    <property type="entry name" value="RINT1_Tip20"/>
</dbReference>
<dbReference type="Gene3D" id="1.20.58.1420">
    <property type="entry name" value="Dsl1p vesicle tethering complex, Tip20p subunit, domain B"/>
    <property type="match status" value="1"/>
</dbReference>
<dbReference type="AlphaFoldDB" id="A0A9P6W625"/>
<proteinExistence type="predicted"/>
<name>A0A9P6W625_MAUEX</name>
<reference evidence="1 2" key="1">
    <citation type="submission" date="2020-11" db="EMBL/GenBank/DDBJ databases">
        <title>Kefir isolates.</title>
        <authorList>
            <person name="Marcisauskas S."/>
            <person name="Kim Y."/>
            <person name="Blasche S."/>
        </authorList>
    </citation>
    <scope>NUCLEOTIDE SEQUENCE [LARGE SCALE GENOMIC DNA]</scope>
    <source>
        <strain evidence="1 2">OG2</strain>
    </source>
</reference>
<dbReference type="Pfam" id="PF04437">
    <property type="entry name" value="RINT1_TIP1"/>
    <property type="match status" value="1"/>
</dbReference>
<dbReference type="InterPro" id="IPR042041">
    <property type="entry name" value="Tip20p_domA"/>
</dbReference>
<keyword evidence="2" id="KW-1185">Reference proteome</keyword>
<sequence length="667" mass="78422">MLSNIDDLLNIDSEIGIIDTERSALAVELNKAQQKILSDSEKTALYKNIAERIQECKQVSDIQQLRNEFGYLKVFDELEQSFNEKNLIDNKTKELEKLKHDVDKLSQENVQDLSFYDIAILHENLKDIADSNILIDNPLLTLTLDTFDKRIVSRYAEYVSIDYNQFLFNSKWDTQNFSLSDSETVEKLNKTSSLLYKSTKLYFNPQNVVMWNFLSLSNNFKIRFTYHFHNDSSTINLYFKFLNDYLKNNLYKCIAVFEDESIGLTKQIIHEEFITHILDPIRKKINSTLLQNDIKTFIALVSQIITTDKNIASQYFYRGKGLISLVSDESWNKWLQYEILASKKQYEAITSSQKELPHSAQNFCKLLKKVYDYLEPFYGLEYTELNKLKLKTCSQIFLQLSSEYLDYVMTTDSLDEKHTKMDELFQTMTKLEILHVVQTKIYEISQQFIFVELTKLVNESESKRYVSIFQDVLNSYRLNMEDDLQNSIIHRMQKLIKDSLQNYFKINTWINTETSSEESIAPTAEVVNCITLLKRVISNFDSIEIPYEINLNVKNQTVNRLTNYFIESILKLNKFNEQGLCQFETDFNTVIDALNLPDNFSNYQYNSFNEILTILRLKYNDNSQKFTDKNYIKNGEFSDLKQTLSIEYLEDSEIQDALYRILLNNII</sequence>
<dbReference type="GO" id="GO:0006888">
    <property type="term" value="P:endoplasmic reticulum to Golgi vesicle-mediated transport"/>
    <property type="evidence" value="ECO:0007669"/>
    <property type="project" value="InterPro"/>
</dbReference>
<dbReference type="Proteomes" id="UP000750334">
    <property type="component" value="Unassembled WGS sequence"/>
</dbReference>
<dbReference type="GO" id="GO:0006890">
    <property type="term" value="P:retrograde vesicle-mediated transport, Golgi to endoplasmic reticulum"/>
    <property type="evidence" value="ECO:0007669"/>
    <property type="project" value="InterPro"/>
</dbReference>
<dbReference type="EMBL" id="PUHR01000114">
    <property type="protein sequence ID" value="KAG0665124.1"/>
    <property type="molecule type" value="Genomic_DNA"/>
</dbReference>
<dbReference type="Gene3D" id="1.20.58.670">
    <property type="entry name" value="Dsl1p vesicle tethering complex, Tip20p subunit, domain D"/>
    <property type="match status" value="1"/>
</dbReference>
<dbReference type="OrthoDB" id="2189254at2759"/>
<dbReference type="InterPro" id="IPR042040">
    <property type="entry name" value="Tip20p_domE"/>
</dbReference>